<evidence type="ECO:0000256" key="12">
    <source>
        <dbReference type="SAM" id="MobiDB-lite"/>
    </source>
</evidence>
<dbReference type="InterPro" id="IPR000243">
    <property type="entry name" value="Pept_T1A_subB"/>
</dbReference>
<keyword evidence="5" id="KW-0378">Hydrolase</keyword>
<evidence type="ECO:0000256" key="1">
    <source>
        <dbReference type="ARBA" id="ARBA00001198"/>
    </source>
</evidence>
<comment type="subunit">
    <text evidence="9">The 26S proteasome consists of a 20S proteasome core and two 19S regulatory subunits. The 20S proteasome core is composed of 28 subunits that are arranged in four stacked rings, resulting in a barrel-shaped structure. The two end rings are each formed by seven alpha subunits, and the two central rings are each formed by seven beta subunits. The catalytic chamber with the active sites is on the inside of the barrel. Incorporated instead of PSMB5 and PSMB8.</text>
</comment>
<evidence type="ECO:0000256" key="3">
    <source>
        <dbReference type="ARBA" id="ARBA00022670"/>
    </source>
</evidence>
<comment type="subunit">
    <text evidence="11">Component of the proteasome complex.</text>
</comment>
<dbReference type="GeneID" id="103054274"/>
<dbReference type="PROSITE" id="PS00854">
    <property type="entry name" value="PROTEASOME_BETA_1"/>
    <property type="match status" value="1"/>
</dbReference>
<comment type="subcellular location">
    <subcellularLocation>
        <location evidence="11">Cytoplasm</location>
    </subcellularLocation>
    <subcellularLocation>
        <location evidence="11">Nucleus</location>
    </subcellularLocation>
</comment>
<keyword evidence="4" id="KW-0888">Threonine protease</keyword>
<dbReference type="RefSeq" id="XP_007439512.1">
    <property type="nucleotide sequence ID" value="XM_007439450.1"/>
</dbReference>
<evidence type="ECO:0000256" key="8">
    <source>
        <dbReference type="ARBA" id="ARBA00023242"/>
    </source>
</evidence>
<name>A0A9F2WK85_PYTBI</name>
<proteinExistence type="inferred from homology"/>
<dbReference type="OMA" id="CGNYVEC"/>
<dbReference type="InterPro" id="IPR016050">
    <property type="entry name" value="Proteasome_bsu_CS"/>
</dbReference>
<dbReference type="GO" id="GO:0005634">
    <property type="term" value="C:nucleus"/>
    <property type="evidence" value="ECO:0007669"/>
    <property type="project" value="UniProtKB-SubCell"/>
</dbReference>
<keyword evidence="2 11" id="KW-0963">Cytoplasm</keyword>
<keyword evidence="8 11" id="KW-0539">Nucleus</keyword>
<dbReference type="OrthoDB" id="37597at2759"/>
<dbReference type="Gene3D" id="3.60.20.10">
    <property type="entry name" value="Glutamine Phosphoribosylpyrophosphate, subunit 1, domain 1"/>
    <property type="match status" value="1"/>
</dbReference>
<feature type="active site" description="Nucleophile" evidence="10">
    <location>
        <position position="38"/>
    </location>
</feature>
<dbReference type="GO" id="GO:0005839">
    <property type="term" value="C:proteasome core complex"/>
    <property type="evidence" value="ECO:0007669"/>
    <property type="project" value="InterPro"/>
</dbReference>
<keyword evidence="7" id="KW-0865">Zymogen</keyword>
<dbReference type="GO" id="GO:0004298">
    <property type="term" value="F:threonine-type endopeptidase activity"/>
    <property type="evidence" value="ECO:0007669"/>
    <property type="project" value="UniProtKB-KW"/>
</dbReference>
<evidence type="ECO:0000313" key="13">
    <source>
        <dbReference type="Proteomes" id="UP000695026"/>
    </source>
</evidence>
<feature type="region of interest" description="Disordered" evidence="12">
    <location>
        <begin position="1"/>
        <end position="29"/>
    </location>
</feature>
<dbReference type="Proteomes" id="UP000695026">
    <property type="component" value="Unplaced"/>
</dbReference>
<sequence>MALQDILSKDVHPRAASWPRPPPGGPVATPPFLLSHGTTTLAFRCRHGVVVAADTRSSCAGLVANPSSRKVITLHPHLLATTSGTSADCATWLRLLRCSLRLRQLSEGQQPSVAGAAKLLAFLLRGCPNKDLCVATLLCGWDHQGPGLHYVYSDGTCFSGDVLAVGSGSTYAYSVLDGAYHYDLPQAEAFLLARQAVAHAAHRDAYSGGNVDLYHVRPNGWVCLSREDLTQVYHGLELRAEEDGDCRGEPHEDTN</sequence>
<reference evidence="14" key="1">
    <citation type="submission" date="2025-08" db="UniProtKB">
        <authorList>
            <consortium name="RefSeq"/>
        </authorList>
    </citation>
    <scope>IDENTIFICATION</scope>
    <source>
        <tissue evidence="14">Liver</tissue>
    </source>
</reference>
<dbReference type="PANTHER" id="PTHR32194:SF15">
    <property type="entry name" value="PROTEASOME SUBUNIT BETA"/>
    <property type="match status" value="1"/>
</dbReference>
<evidence type="ECO:0000256" key="6">
    <source>
        <dbReference type="ARBA" id="ARBA00022942"/>
    </source>
</evidence>
<dbReference type="InterPro" id="IPR023333">
    <property type="entry name" value="Proteasome_suB-type"/>
</dbReference>
<evidence type="ECO:0000256" key="5">
    <source>
        <dbReference type="ARBA" id="ARBA00022801"/>
    </source>
</evidence>
<keyword evidence="3" id="KW-0645">Protease</keyword>
<dbReference type="KEGG" id="pbi:103054274"/>
<evidence type="ECO:0000256" key="11">
    <source>
        <dbReference type="RuleBase" id="RU004203"/>
    </source>
</evidence>
<comment type="function">
    <text evidence="11">Component of the proteasome, a multicatalytic proteinase complex which is characterized by its ability to cleave peptides with Arg, Phe, Tyr, Leu, and Glu adjacent to the leaving group at neutral or slightly basic pH. The proteasome has an ATP-dependent proteolytic activity.</text>
</comment>
<evidence type="ECO:0000256" key="7">
    <source>
        <dbReference type="ARBA" id="ARBA00023145"/>
    </source>
</evidence>
<evidence type="ECO:0000256" key="10">
    <source>
        <dbReference type="PIRSR" id="PIRSR600243-1"/>
    </source>
</evidence>
<evidence type="ECO:0000256" key="9">
    <source>
        <dbReference type="ARBA" id="ARBA00063914"/>
    </source>
</evidence>
<dbReference type="PROSITE" id="PS51476">
    <property type="entry name" value="PROTEASOME_BETA_2"/>
    <property type="match status" value="1"/>
</dbReference>
<dbReference type="PRINTS" id="PR00141">
    <property type="entry name" value="PROTEASOME"/>
</dbReference>
<dbReference type="GO" id="GO:0051603">
    <property type="term" value="P:proteolysis involved in protein catabolic process"/>
    <property type="evidence" value="ECO:0007669"/>
    <property type="project" value="InterPro"/>
</dbReference>
<keyword evidence="6 11" id="KW-0647">Proteasome</keyword>
<comment type="catalytic activity">
    <reaction evidence="1">
        <text>Cleavage of peptide bonds with very broad specificity.</text>
        <dbReference type="EC" id="3.4.25.1"/>
    </reaction>
</comment>
<dbReference type="SUPFAM" id="SSF56235">
    <property type="entry name" value="N-terminal nucleophile aminohydrolases (Ntn hydrolases)"/>
    <property type="match status" value="1"/>
</dbReference>
<feature type="compositionally biased region" description="Pro residues" evidence="12">
    <location>
        <begin position="19"/>
        <end position="29"/>
    </location>
</feature>
<comment type="similarity">
    <text evidence="11">Belongs to the peptidase T1B family.</text>
</comment>
<dbReference type="InterPro" id="IPR029055">
    <property type="entry name" value="Ntn_hydrolases_N"/>
</dbReference>
<dbReference type="CTD" id="122706"/>
<dbReference type="GO" id="GO:0005737">
    <property type="term" value="C:cytoplasm"/>
    <property type="evidence" value="ECO:0007669"/>
    <property type="project" value="UniProtKB-SubCell"/>
</dbReference>
<dbReference type="Pfam" id="PF00227">
    <property type="entry name" value="Proteasome"/>
    <property type="match status" value="1"/>
</dbReference>
<dbReference type="FunFam" id="3.60.20.10:FF:000053">
    <property type="entry name" value="Proteasome subunit beta"/>
    <property type="match status" value="1"/>
</dbReference>
<organism evidence="13 14">
    <name type="scientific">Python bivittatus</name>
    <name type="common">Burmese python</name>
    <name type="synonym">Python molurus bivittatus</name>
    <dbReference type="NCBI Taxonomy" id="176946"/>
    <lineage>
        <taxon>Eukaryota</taxon>
        <taxon>Metazoa</taxon>
        <taxon>Chordata</taxon>
        <taxon>Craniata</taxon>
        <taxon>Vertebrata</taxon>
        <taxon>Euteleostomi</taxon>
        <taxon>Lepidosauria</taxon>
        <taxon>Squamata</taxon>
        <taxon>Bifurcata</taxon>
        <taxon>Unidentata</taxon>
        <taxon>Episquamata</taxon>
        <taxon>Toxicofera</taxon>
        <taxon>Serpentes</taxon>
        <taxon>Henophidia</taxon>
        <taxon>Pythonidae</taxon>
        <taxon>Python</taxon>
    </lineage>
</organism>
<evidence type="ECO:0000256" key="2">
    <source>
        <dbReference type="ARBA" id="ARBA00022490"/>
    </source>
</evidence>
<dbReference type="InterPro" id="IPR001353">
    <property type="entry name" value="Proteasome_sua/b"/>
</dbReference>
<accession>A0A9F2WK85</accession>
<evidence type="ECO:0000313" key="14">
    <source>
        <dbReference type="RefSeq" id="XP_007439512.1"/>
    </source>
</evidence>
<evidence type="ECO:0000256" key="4">
    <source>
        <dbReference type="ARBA" id="ARBA00022698"/>
    </source>
</evidence>
<keyword evidence="13" id="KW-1185">Reference proteome</keyword>
<dbReference type="AlphaFoldDB" id="A0A9F2WK85"/>
<protein>
    <recommendedName>
        <fullName evidence="11">Proteasome subunit beta</fullName>
    </recommendedName>
</protein>
<gene>
    <name evidence="14" type="primary">PSMB11</name>
</gene>
<dbReference type="PANTHER" id="PTHR32194">
    <property type="entry name" value="METALLOPROTEASE TLDD"/>
    <property type="match status" value="1"/>
</dbReference>